<gene>
    <name evidence="6" type="ORF">PXC00_07990</name>
</gene>
<evidence type="ECO:0000256" key="1">
    <source>
        <dbReference type="ARBA" id="ARBA00004141"/>
    </source>
</evidence>
<feature type="transmembrane region" description="Helical" evidence="5">
    <location>
        <begin position="376"/>
        <end position="398"/>
    </location>
</feature>
<dbReference type="Proteomes" id="UP001300604">
    <property type="component" value="Chromosome"/>
</dbReference>
<evidence type="ECO:0000313" key="7">
    <source>
        <dbReference type="Proteomes" id="UP001300604"/>
    </source>
</evidence>
<proteinExistence type="predicted"/>
<keyword evidence="4 5" id="KW-0472">Membrane</keyword>
<accession>A0AA97D6H1</accession>
<reference evidence="6" key="2">
    <citation type="submission" date="2024-06" db="EMBL/GenBank/DDBJ databases">
        <title>Caproicibacterium argilliputei sp. nov, a novel caproic acid producing anaerobic bacterium isolated from pit mud.</title>
        <authorList>
            <person name="Xia S."/>
        </authorList>
    </citation>
    <scope>NUCLEOTIDE SEQUENCE</scope>
    <source>
        <strain evidence="6">ZCY20-5</strain>
    </source>
</reference>
<organism evidence="6 7">
    <name type="scientific">Caproicibacterium argilliputei</name>
    <dbReference type="NCBI Taxonomy" id="3030016"/>
    <lineage>
        <taxon>Bacteria</taxon>
        <taxon>Bacillati</taxon>
        <taxon>Bacillota</taxon>
        <taxon>Clostridia</taxon>
        <taxon>Eubacteriales</taxon>
        <taxon>Oscillospiraceae</taxon>
        <taxon>Caproicibacterium</taxon>
    </lineage>
</organism>
<feature type="transmembrane region" description="Helical" evidence="5">
    <location>
        <begin position="299"/>
        <end position="332"/>
    </location>
</feature>
<evidence type="ECO:0000256" key="2">
    <source>
        <dbReference type="ARBA" id="ARBA00022692"/>
    </source>
</evidence>
<keyword evidence="2 5" id="KW-0812">Transmembrane</keyword>
<name>A0AA97D6H1_9FIRM</name>
<feature type="transmembrane region" description="Helical" evidence="5">
    <location>
        <begin position="353"/>
        <end position="370"/>
    </location>
</feature>
<dbReference type="AlphaFoldDB" id="A0AA97D6H1"/>
<dbReference type="GO" id="GO:0022857">
    <property type="term" value="F:transmembrane transporter activity"/>
    <property type="evidence" value="ECO:0007669"/>
    <property type="project" value="InterPro"/>
</dbReference>
<dbReference type="PANTHER" id="PTHR47704">
    <property type="entry name" value="POTASSIUM TRANSPORTER KIMA"/>
    <property type="match status" value="1"/>
</dbReference>
<protein>
    <submittedName>
        <fullName evidence="6">APC family permease</fullName>
    </submittedName>
</protein>
<dbReference type="KEGG" id="carl:PXC00_07990"/>
<keyword evidence="7" id="KW-1185">Reference proteome</keyword>
<dbReference type="RefSeq" id="WP_275844029.1">
    <property type="nucleotide sequence ID" value="NZ_CP135996.1"/>
</dbReference>
<evidence type="ECO:0000256" key="3">
    <source>
        <dbReference type="ARBA" id="ARBA00022989"/>
    </source>
</evidence>
<feature type="transmembrane region" description="Helical" evidence="5">
    <location>
        <begin position="64"/>
        <end position="82"/>
    </location>
</feature>
<dbReference type="PANTHER" id="PTHR47704:SF1">
    <property type="entry name" value="POTASSIUM TRANSPORTER KIMA"/>
    <property type="match status" value="1"/>
</dbReference>
<feature type="transmembrane region" description="Helical" evidence="5">
    <location>
        <begin position="144"/>
        <end position="161"/>
    </location>
</feature>
<dbReference type="InterPro" id="IPR002293">
    <property type="entry name" value="AA/rel_permease1"/>
</dbReference>
<feature type="transmembrane region" description="Helical" evidence="5">
    <location>
        <begin position="173"/>
        <end position="195"/>
    </location>
</feature>
<dbReference type="GO" id="GO:0016020">
    <property type="term" value="C:membrane"/>
    <property type="evidence" value="ECO:0007669"/>
    <property type="project" value="UniProtKB-SubCell"/>
</dbReference>
<feature type="transmembrane region" description="Helical" evidence="5">
    <location>
        <begin position="435"/>
        <end position="453"/>
    </location>
</feature>
<keyword evidence="3 5" id="KW-1133">Transmembrane helix</keyword>
<comment type="subcellular location">
    <subcellularLocation>
        <location evidence="1">Membrane</location>
        <topology evidence="1">Multi-pass membrane protein</topology>
    </subcellularLocation>
</comment>
<dbReference type="EMBL" id="CP135996">
    <property type="protein sequence ID" value="WOC31166.1"/>
    <property type="molecule type" value="Genomic_DNA"/>
</dbReference>
<dbReference type="Gene3D" id="1.20.1740.10">
    <property type="entry name" value="Amino acid/polyamine transporter I"/>
    <property type="match status" value="1"/>
</dbReference>
<feature type="transmembrane region" description="Helical" evidence="5">
    <location>
        <begin position="410"/>
        <end position="429"/>
    </location>
</feature>
<evidence type="ECO:0000256" key="5">
    <source>
        <dbReference type="SAM" id="Phobius"/>
    </source>
</evidence>
<evidence type="ECO:0000256" key="4">
    <source>
        <dbReference type="ARBA" id="ARBA00023136"/>
    </source>
</evidence>
<feature type="transmembrane region" description="Helical" evidence="5">
    <location>
        <begin position="215"/>
        <end position="233"/>
    </location>
</feature>
<reference evidence="6" key="1">
    <citation type="submission" date="2023-09" db="EMBL/GenBank/DDBJ databases">
        <authorList>
            <person name="Zeng C."/>
        </authorList>
    </citation>
    <scope>NUCLEOTIDE SEQUENCE</scope>
    <source>
        <strain evidence="6">ZCY20-5</strain>
    </source>
</reference>
<dbReference type="Pfam" id="PF13520">
    <property type="entry name" value="AA_permease_2"/>
    <property type="match status" value="1"/>
</dbReference>
<dbReference type="InterPro" id="IPR053153">
    <property type="entry name" value="APC_K+_Transporter"/>
</dbReference>
<evidence type="ECO:0000313" key="6">
    <source>
        <dbReference type="EMBL" id="WOC31166.1"/>
    </source>
</evidence>
<feature type="transmembrane region" description="Helical" evidence="5">
    <location>
        <begin position="254"/>
        <end position="279"/>
    </location>
</feature>
<sequence length="613" mass="65845">MRAKLRSVLLGKAIKSAESESQKYSAFWGLPILSSDAVSSVAYAGEEVLLVLIPVLGAASYKPLLGVAAAIVALLTILVFSYRQTIDCYPQGGGSYSVASDNLGRLPGLVAAASLSIDYVLTVAVSVSAGTAAVTSAVPGLLPFKVYIALLLVAFLTLGNLRGLRESSILFGVPTYLFIVSVIVMILAGLVKVLIFHDVPAQTAAMLPRETGGLSVLLLLKAFASGCTALTGVEAVSNGVPNFKNPAQKNAKKVLLLLALLVLTVFVGICTLIALYQVVPGSSETVVSKLATNVFGTGSVMYYVIQATTTLILVMAANTSFSGLPQLLSILARDSYVARSFADRGLRLNYSNGILLLSVLSAGLVVIFQGDTHHLLPLYAVGVFLSFTLSQTGMVLHWRKVRGERWKHKAVINGIGAVTTAVTCVIIAATKFINGAWIVLICIPVLVLLMLAIRKHYDHVRANLAVTQDAGALVLSHSVKAKILLPIQSVNKSFIKALNYALSLDGDLEIYHVSTDASVTEKLLNQYATLGLKEKIVVEEAPYRNVNELLIHHVDAMEKKLGAHEMLTVVLPQFIIPKWWHNILHNQTSIRLRASLLHRRNVVVVSIPYIINE</sequence>